<evidence type="ECO:0000256" key="3">
    <source>
        <dbReference type="ARBA" id="ARBA00022737"/>
    </source>
</evidence>
<dbReference type="GO" id="GO:0000978">
    <property type="term" value="F:RNA polymerase II cis-regulatory region sequence-specific DNA binding"/>
    <property type="evidence" value="ECO:0007669"/>
    <property type="project" value="TreeGrafter"/>
</dbReference>
<comment type="caution">
    <text evidence="9">The sequence shown here is derived from an EMBL/GenBank/DDBJ whole genome shotgun (WGS) entry which is preliminary data.</text>
</comment>
<evidence type="ECO:0000256" key="4">
    <source>
        <dbReference type="ARBA" id="ARBA00022771"/>
    </source>
</evidence>
<keyword evidence="3" id="KW-0677">Repeat</keyword>
<organism evidence="9 10">
    <name type="scientific">Dreissena polymorpha</name>
    <name type="common">Zebra mussel</name>
    <name type="synonym">Mytilus polymorpha</name>
    <dbReference type="NCBI Taxonomy" id="45954"/>
    <lineage>
        <taxon>Eukaryota</taxon>
        <taxon>Metazoa</taxon>
        <taxon>Spiralia</taxon>
        <taxon>Lophotrochozoa</taxon>
        <taxon>Mollusca</taxon>
        <taxon>Bivalvia</taxon>
        <taxon>Autobranchia</taxon>
        <taxon>Heteroconchia</taxon>
        <taxon>Euheterodonta</taxon>
        <taxon>Imparidentia</taxon>
        <taxon>Neoheterodontei</taxon>
        <taxon>Myida</taxon>
        <taxon>Dreissenoidea</taxon>
        <taxon>Dreissenidae</taxon>
        <taxon>Dreissena</taxon>
    </lineage>
</organism>
<dbReference type="SMART" id="SM00355">
    <property type="entry name" value="ZnF_C2H2"/>
    <property type="match status" value="1"/>
</dbReference>
<dbReference type="Proteomes" id="UP000828390">
    <property type="component" value="Unassembled WGS sequence"/>
</dbReference>
<dbReference type="AlphaFoldDB" id="A0A9D4GW80"/>
<keyword evidence="10" id="KW-1185">Reference proteome</keyword>
<keyword evidence="4 7" id="KW-0863">Zinc-finger</keyword>
<keyword evidence="2" id="KW-0479">Metal-binding</keyword>
<sequence length="50" mass="5725">MYKCEVCGYACNDKGRLKRHARTHTGERVHVYKCEVCGYACSQSESLKKP</sequence>
<evidence type="ECO:0000313" key="10">
    <source>
        <dbReference type="Proteomes" id="UP000828390"/>
    </source>
</evidence>
<dbReference type="GO" id="GO:0008270">
    <property type="term" value="F:zinc ion binding"/>
    <property type="evidence" value="ECO:0007669"/>
    <property type="project" value="UniProtKB-KW"/>
</dbReference>
<dbReference type="Pfam" id="PF23611">
    <property type="entry name" value="zf-C2H2_16"/>
    <property type="match status" value="1"/>
</dbReference>
<evidence type="ECO:0000259" key="8">
    <source>
        <dbReference type="PROSITE" id="PS50157"/>
    </source>
</evidence>
<accession>A0A9D4GW80</accession>
<reference evidence="9" key="2">
    <citation type="submission" date="2020-11" db="EMBL/GenBank/DDBJ databases">
        <authorList>
            <person name="McCartney M.A."/>
            <person name="Auch B."/>
            <person name="Kono T."/>
            <person name="Mallez S."/>
            <person name="Becker A."/>
            <person name="Gohl D.M."/>
            <person name="Silverstein K.A.T."/>
            <person name="Koren S."/>
            <person name="Bechman K.B."/>
            <person name="Herman A."/>
            <person name="Abrahante J.E."/>
            <person name="Garbe J."/>
        </authorList>
    </citation>
    <scope>NUCLEOTIDE SEQUENCE</scope>
    <source>
        <strain evidence="9">Duluth1</strain>
        <tissue evidence="9">Whole animal</tissue>
    </source>
</reference>
<name>A0A9D4GW80_DREPO</name>
<dbReference type="PROSITE" id="PS00028">
    <property type="entry name" value="ZINC_FINGER_C2H2_1"/>
    <property type="match status" value="1"/>
</dbReference>
<dbReference type="PANTHER" id="PTHR24388:SF54">
    <property type="entry name" value="PROTEIN ESCARGOT"/>
    <property type="match status" value="1"/>
</dbReference>
<dbReference type="Gene3D" id="3.30.160.60">
    <property type="entry name" value="Classic Zinc Finger"/>
    <property type="match status" value="2"/>
</dbReference>
<dbReference type="FunFam" id="3.30.160.60:FF:000448">
    <property type="entry name" value="RE1-silencing transcription factor A"/>
    <property type="match status" value="1"/>
</dbReference>
<dbReference type="PROSITE" id="PS50157">
    <property type="entry name" value="ZINC_FINGER_C2H2_2"/>
    <property type="match status" value="1"/>
</dbReference>
<dbReference type="PANTHER" id="PTHR24388">
    <property type="entry name" value="ZINC FINGER PROTEIN"/>
    <property type="match status" value="1"/>
</dbReference>
<reference evidence="9" key="1">
    <citation type="journal article" date="2019" name="bioRxiv">
        <title>The Genome of the Zebra Mussel, Dreissena polymorpha: A Resource for Invasive Species Research.</title>
        <authorList>
            <person name="McCartney M.A."/>
            <person name="Auch B."/>
            <person name="Kono T."/>
            <person name="Mallez S."/>
            <person name="Zhang Y."/>
            <person name="Obille A."/>
            <person name="Becker A."/>
            <person name="Abrahante J.E."/>
            <person name="Garbe J."/>
            <person name="Badalamenti J.P."/>
            <person name="Herman A."/>
            <person name="Mangelson H."/>
            <person name="Liachko I."/>
            <person name="Sullivan S."/>
            <person name="Sone E.D."/>
            <person name="Koren S."/>
            <person name="Silverstein K.A.T."/>
            <person name="Beckman K.B."/>
            <person name="Gohl D.M."/>
        </authorList>
    </citation>
    <scope>NUCLEOTIDE SEQUENCE</scope>
    <source>
        <strain evidence="9">Duluth1</strain>
        <tissue evidence="9">Whole animal</tissue>
    </source>
</reference>
<feature type="domain" description="C2H2-type" evidence="8">
    <location>
        <begin position="2"/>
        <end position="29"/>
    </location>
</feature>
<dbReference type="GO" id="GO:0000981">
    <property type="term" value="F:DNA-binding transcription factor activity, RNA polymerase II-specific"/>
    <property type="evidence" value="ECO:0007669"/>
    <property type="project" value="TreeGrafter"/>
</dbReference>
<dbReference type="EMBL" id="JAIWYP010000005">
    <property type="protein sequence ID" value="KAH3824664.1"/>
    <property type="molecule type" value="Genomic_DNA"/>
</dbReference>
<dbReference type="InterPro" id="IPR050527">
    <property type="entry name" value="Snail/Krueppel_Znf"/>
</dbReference>
<comment type="subcellular location">
    <subcellularLocation>
        <location evidence="1">Nucleus</location>
    </subcellularLocation>
</comment>
<gene>
    <name evidence="9" type="ORF">DPMN_126505</name>
</gene>
<dbReference type="InterPro" id="IPR013087">
    <property type="entry name" value="Znf_C2H2_type"/>
</dbReference>
<keyword evidence="5" id="KW-0862">Zinc</keyword>
<dbReference type="InterPro" id="IPR036236">
    <property type="entry name" value="Znf_C2H2_sf"/>
</dbReference>
<evidence type="ECO:0000256" key="7">
    <source>
        <dbReference type="PROSITE-ProRule" id="PRU00042"/>
    </source>
</evidence>
<evidence type="ECO:0000256" key="2">
    <source>
        <dbReference type="ARBA" id="ARBA00022723"/>
    </source>
</evidence>
<evidence type="ECO:0000256" key="1">
    <source>
        <dbReference type="ARBA" id="ARBA00004123"/>
    </source>
</evidence>
<proteinExistence type="predicted"/>
<protein>
    <recommendedName>
        <fullName evidence="8">C2H2-type domain-containing protein</fullName>
    </recommendedName>
</protein>
<dbReference type="SUPFAM" id="SSF57667">
    <property type="entry name" value="beta-beta-alpha zinc fingers"/>
    <property type="match status" value="1"/>
</dbReference>
<evidence type="ECO:0000256" key="6">
    <source>
        <dbReference type="ARBA" id="ARBA00023242"/>
    </source>
</evidence>
<evidence type="ECO:0000256" key="5">
    <source>
        <dbReference type="ARBA" id="ARBA00022833"/>
    </source>
</evidence>
<keyword evidence="6" id="KW-0539">Nucleus</keyword>
<evidence type="ECO:0000313" key="9">
    <source>
        <dbReference type="EMBL" id="KAH3824664.1"/>
    </source>
</evidence>
<dbReference type="InterPro" id="IPR056438">
    <property type="entry name" value="Znf-C2H2_CTCF"/>
</dbReference>
<dbReference type="GO" id="GO:0005634">
    <property type="term" value="C:nucleus"/>
    <property type="evidence" value="ECO:0007669"/>
    <property type="project" value="UniProtKB-SubCell"/>
</dbReference>